<dbReference type="EMBL" id="MN577567">
    <property type="protein sequence ID" value="QGT50001.1"/>
    <property type="molecule type" value="Genomic_DNA"/>
</dbReference>
<name>A0A650EL70_9HELI</name>
<proteinExistence type="predicted"/>
<accession>A0A650EL70</accession>
<reference evidence="2" key="1">
    <citation type="journal article" date="2020" name="J. ISSAAS">
        <title>Lactobacilli and other gastrointestinal microbiota of Peromyscus leucopus, reservoir host for agents of Lyme disease and other zoonoses in North America.</title>
        <authorList>
            <person name="Milovic A."/>
            <person name="Bassam K."/>
            <person name="Shao H."/>
            <person name="Chatzistamou I."/>
            <person name="Tufts D.M."/>
            <person name="Diuk-Wasser M."/>
            <person name="Barbour A.G."/>
        </authorList>
    </citation>
    <scope>NUCLEOTIDE SEQUENCE</scope>
    <source>
        <strain evidence="2">LL4</strain>
    </source>
</reference>
<dbReference type="AlphaFoldDB" id="A0A650EL70"/>
<evidence type="ECO:0000313" key="2">
    <source>
        <dbReference type="EMBL" id="QGT50001.1"/>
    </source>
</evidence>
<protein>
    <submittedName>
        <fullName evidence="2">Uncharacterized protein</fullName>
    </submittedName>
</protein>
<gene>
    <name evidence="2" type="ORF">Helico4rc_1210</name>
</gene>
<sequence length="91" mass="10117">MVLLLALCLVLGLSPLDAKTQNTIEQADIEMLFHSYDAADFAHLNVMLLSDEEMQNTQGEAWWTPILYGVLKGGAIWSYNCFIKKVVGIGK</sequence>
<feature type="signal peptide" evidence="1">
    <location>
        <begin position="1"/>
        <end position="18"/>
    </location>
</feature>
<organism evidence="2">
    <name type="scientific">uncultured Helicobacter sp</name>
    <dbReference type="NCBI Taxonomy" id="175537"/>
    <lineage>
        <taxon>Bacteria</taxon>
        <taxon>Pseudomonadati</taxon>
        <taxon>Campylobacterota</taxon>
        <taxon>Epsilonproteobacteria</taxon>
        <taxon>Campylobacterales</taxon>
        <taxon>Helicobacteraceae</taxon>
        <taxon>Helicobacter</taxon>
        <taxon>environmental samples</taxon>
    </lineage>
</organism>
<feature type="chain" id="PRO_5024978200" evidence="1">
    <location>
        <begin position="19"/>
        <end position="91"/>
    </location>
</feature>
<keyword evidence="1" id="KW-0732">Signal</keyword>
<evidence type="ECO:0000256" key="1">
    <source>
        <dbReference type="SAM" id="SignalP"/>
    </source>
</evidence>